<dbReference type="GO" id="GO:0006633">
    <property type="term" value="P:fatty acid biosynthetic process"/>
    <property type="evidence" value="ECO:0007669"/>
    <property type="project" value="TreeGrafter"/>
</dbReference>
<dbReference type="OrthoDB" id="9805460at2"/>
<dbReference type="EC" id="2.3.1.39" evidence="4"/>
<evidence type="ECO:0000313" key="7">
    <source>
        <dbReference type="EMBL" id="BBB93461.1"/>
    </source>
</evidence>
<dbReference type="InterPro" id="IPR004410">
    <property type="entry name" value="Malonyl_CoA-ACP_transAc_FabD"/>
</dbReference>
<dbReference type="PANTHER" id="PTHR42681:SF1">
    <property type="entry name" value="MALONYL-COA-ACYL CARRIER PROTEIN TRANSACYLASE, MITOCHONDRIAL"/>
    <property type="match status" value="1"/>
</dbReference>
<dbReference type="Gene3D" id="3.40.366.10">
    <property type="entry name" value="Malonyl-Coenzyme A Acyl Carrier Protein, domain 2"/>
    <property type="match status" value="1"/>
</dbReference>
<dbReference type="RefSeq" id="WP_126310280.1">
    <property type="nucleotide sequence ID" value="NZ_AP018449.1"/>
</dbReference>
<dbReference type="EMBL" id="AP018449">
    <property type="protein sequence ID" value="BBB93461.1"/>
    <property type="molecule type" value="Genomic_DNA"/>
</dbReference>
<dbReference type="Gene3D" id="3.30.70.250">
    <property type="entry name" value="Malonyl-CoA ACP transacylase, ACP-binding"/>
    <property type="match status" value="1"/>
</dbReference>
<gene>
    <name evidence="7" type="primary">baeC</name>
    <name evidence="7" type="ORF">MAMMFC1_04178</name>
</gene>
<dbReference type="SUPFAM" id="SSF52151">
    <property type="entry name" value="FabD/lysophospholipase-like"/>
    <property type="match status" value="1"/>
</dbReference>
<dbReference type="AlphaFoldDB" id="A0A348AQW3"/>
<accession>A0A348AQW3</accession>
<dbReference type="NCBIfam" id="TIGR00128">
    <property type="entry name" value="fabD"/>
    <property type="match status" value="1"/>
</dbReference>
<sequence>MITYVFPGQGSQTKGMGGTLFDEFKELTTQASDILGYSIKELCLEDPQANLGQTQYTQPALYVVNALSYQKKIQETGKKPDFVAGHSLGEYDALFAAGAFDFGTGLKLVQKRGELMSRATGGGMAAVIGLNAEQIANVLKQNNLQSIDLANFNSPAQIVISGLREDINKAQPIFEGTQGVQMFIPLKTSGAFHSRYMEEAKREFTAFINSFAFSRLTIPVISNVHARPYQESEIAQNLIEQITHPVKWTDSIRYLMSLGDMEFAEVGPGKVLTGLVQRIKREAGQ</sequence>
<feature type="active site" evidence="5">
    <location>
        <position position="193"/>
    </location>
</feature>
<comment type="similarity">
    <text evidence="4">Belongs to the fabD family.</text>
</comment>
<dbReference type="InterPro" id="IPR024925">
    <property type="entry name" value="Malonyl_CoA-ACP_transAc"/>
</dbReference>
<protein>
    <recommendedName>
        <fullName evidence="4">Malonyl CoA-acyl carrier protein transacylase</fullName>
        <ecNumber evidence="4">2.3.1.39</ecNumber>
    </recommendedName>
</protein>
<reference evidence="7 8" key="1">
    <citation type="journal article" date="2018" name="Int. J. Syst. Evol. Microbiol.">
        <title>Methylomusa anaerophila gen. nov., sp. nov., an anaerobic methanol-utilizing bacterium isolated from a microbial fuel cell.</title>
        <authorList>
            <person name="Amano N."/>
            <person name="Yamamuro A."/>
            <person name="Miyahara M."/>
            <person name="Kouzuma A."/>
            <person name="Abe T."/>
            <person name="Watanabe K."/>
        </authorList>
    </citation>
    <scope>NUCLEOTIDE SEQUENCE [LARGE SCALE GENOMIC DNA]</scope>
    <source>
        <strain evidence="7 8">MMFC1</strain>
    </source>
</reference>
<dbReference type="PANTHER" id="PTHR42681">
    <property type="entry name" value="MALONYL-COA-ACYL CARRIER PROTEIN TRANSACYLASE, MITOCHONDRIAL"/>
    <property type="match status" value="1"/>
</dbReference>
<keyword evidence="2 4" id="KW-0012">Acyltransferase</keyword>
<dbReference type="GO" id="GO:0005829">
    <property type="term" value="C:cytosol"/>
    <property type="evidence" value="ECO:0007669"/>
    <property type="project" value="TreeGrafter"/>
</dbReference>
<evidence type="ECO:0000256" key="1">
    <source>
        <dbReference type="ARBA" id="ARBA00022679"/>
    </source>
</evidence>
<proteinExistence type="inferred from homology"/>
<evidence type="ECO:0000256" key="3">
    <source>
        <dbReference type="ARBA" id="ARBA00048462"/>
    </source>
</evidence>
<feature type="active site" evidence="5">
    <location>
        <position position="87"/>
    </location>
</feature>
<dbReference type="InterPro" id="IPR014043">
    <property type="entry name" value="Acyl_transferase_dom"/>
</dbReference>
<dbReference type="InterPro" id="IPR050858">
    <property type="entry name" value="Mal-CoA-ACP_Trans/PKS_FabD"/>
</dbReference>
<dbReference type="InterPro" id="IPR001227">
    <property type="entry name" value="Ac_transferase_dom_sf"/>
</dbReference>
<dbReference type="KEGG" id="mana:MAMMFC1_04178"/>
<dbReference type="GO" id="GO:0004314">
    <property type="term" value="F:[acyl-carrier-protein] S-malonyltransferase activity"/>
    <property type="evidence" value="ECO:0007669"/>
    <property type="project" value="UniProtKB-EC"/>
</dbReference>
<dbReference type="InterPro" id="IPR016036">
    <property type="entry name" value="Malonyl_transacylase_ACP-bd"/>
</dbReference>
<dbReference type="PIRSF" id="PIRSF000446">
    <property type="entry name" value="Mct"/>
    <property type="match status" value="1"/>
</dbReference>
<dbReference type="Pfam" id="PF00698">
    <property type="entry name" value="Acyl_transf_1"/>
    <property type="match status" value="1"/>
</dbReference>
<keyword evidence="1 4" id="KW-0808">Transferase</keyword>
<dbReference type="SMART" id="SM00827">
    <property type="entry name" value="PKS_AT"/>
    <property type="match status" value="1"/>
</dbReference>
<dbReference type="InterPro" id="IPR016035">
    <property type="entry name" value="Acyl_Trfase/lysoPLipase"/>
</dbReference>
<dbReference type="Proteomes" id="UP000276437">
    <property type="component" value="Chromosome"/>
</dbReference>
<comment type="catalytic activity">
    <reaction evidence="3 4">
        <text>holo-[ACP] + malonyl-CoA = malonyl-[ACP] + CoA</text>
        <dbReference type="Rhea" id="RHEA:41792"/>
        <dbReference type="Rhea" id="RHEA-COMP:9623"/>
        <dbReference type="Rhea" id="RHEA-COMP:9685"/>
        <dbReference type="ChEBI" id="CHEBI:57287"/>
        <dbReference type="ChEBI" id="CHEBI:57384"/>
        <dbReference type="ChEBI" id="CHEBI:64479"/>
        <dbReference type="ChEBI" id="CHEBI:78449"/>
        <dbReference type="EC" id="2.3.1.39"/>
    </reaction>
</comment>
<evidence type="ECO:0000313" key="8">
    <source>
        <dbReference type="Proteomes" id="UP000276437"/>
    </source>
</evidence>
<keyword evidence="8" id="KW-1185">Reference proteome</keyword>
<organism evidence="7 8">
    <name type="scientific">Methylomusa anaerophila</name>
    <dbReference type="NCBI Taxonomy" id="1930071"/>
    <lineage>
        <taxon>Bacteria</taxon>
        <taxon>Bacillati</taxon>
        <taxon>Bacillota</taxon>
        <taxon>Negativicutes</taxon>
        <taxon>Selenomonadales</taxon>
        <taxon>Sporomusaceae</taxon>
        <taxon>Methylomusa</taxon>
    </lineage>
</organism>
<name>A0A348AQW3_9FIRM</name>
<feature type="domain" description="Malonyl-CoA:ACP transacylase (MAT)" evidence="6">
    <location>
        <begin position="5"/>
        <end position="285"/>
    </location>
</feature>
<evidence type="ECO:0000259" key="6">
    <source>
        <dbReference type="SMART" id="SM00827"/>
    </source>
</evidence>
<evidence type="ECO:0000256" key="5">
    <source>
        <dbReference type="PIRSR" id="PIRSR000446-1"/>
    </source>
</evidence>
<evidence type="ECO:0000256" key="4">
    <source>
        <dbReference type="PIRNR" id="PIRNR000446"/>
    </source>
</evidence>
<evidence type="ECO:0000256" key="2">
    <source>
        <dbReference type="ARBA" id="ARBA00023315"/>
    </source>
</evidence>
<dbReference type="SUPFAM" id="SSF55048">
    <property type="entry name" value="Probable ACP-binding domain of malonyl-CoA ACP transacylase"/>
    <property type="match status" value="1"/>
</dbReference>